<dbReference type="EMBL" id="NSLJ01000010">
    <property type="protein sequence ID" value="PDP44060.1"/>
    <property type="molecule type" value="Genomic_DNA"/>
</dbReference>
<gene>
    <name evidence="1" type="ORF">CLI86_05135</name>
</gene>
<name>A0A2A6E8Y9_TANFO</name>
<comment type="caution">
    <text evidence="1">The sequence shown here is derived from an EMBL/GenBank/DDBJ whole genome shotgun (WGS) entry which is preliminary data.</text>
</comment>
<dbReference type="Gene3D" id="2.160.20.10">
    <property type="entry name" value="Single-stranded right-handed beta-helix, Pectin lyase-like"/>
    <property type="match status" value="1"/>
</dbReference>
<evidence type="ECO:0000313" key="2">
    <source>
        <dbReference type="Proteomes" id="UP000219259"/>
    </source>
</evidence>
<accession>A0A2A6E8Y9</accession>
<dbReference type="PANTHER" id="PTHR41339:SF1">
    <property type="entry name" value="SECRETED PROTEIN"/>
    <property type="match status" value="1"/>
</dbReference>
<dbReference type="PROSITE" id="PS51257">
    <property type="entry name" value="PROKAR_LIPOPROTEIN"/>
    <property type="match status" value="1"/>
</dbReference>
<dbReference type="AlphaFoldDB" id="A0A2A6E8Y9"/>
<proteinExistence type="predicted"/>
<sequence>MVTKEKHKKTENMKFKWVFFFLMIGLILAGCEREQEIELPEATVVIENYDGNAIVQEPAGEVELSIVSQSLAGIKKLEVLANESVIETLETEERFTHRYAYTYRVAKNARTGDEVRLIFRMEDRRGRTVSSPAVIIRVDEPFRIVDFVRGGHTFRKIYGRINKDLTLTKKEKWLVDSIVSVDQGATLTIDPGTTVYFRTFSNSDKLSLLSVMRGGKIVAEGTRTEPIVFTSDKTLSGNPVRGDWGGVSIHGNAPTNAGKTVLRDGFRYGGTHVSDNSGRLRFVRIEYAGKKQYHALQLFGVGSGTKLEYVQVFECHNNAFRMRGGRVSLKYISGIQHGGYGIWADEGWQGNGQFWLFQTGIKATLIPVNYWNQARSIEFRNDDSFYEKEPRTTFKLSNLTLIGNGYAEGSDHGTRRGIRIRTGAQGLLHNAIVTQFPSDAVRVEDLPIESLGSSMLIDNMRSYDNLANWEQEAKDYFFKSNRYNLKETPVGGISIDDFTGIEPSPYNPAAMSSWFTSASYIGAVDPKNDWTAGGSWFKNKDGSFR</sequence>
<dbReference type="InterPro" id="IPR012334">
    <property type="entry name" value="Pectin_lyas_fold"/>
</dbReference>
<evidence type="ECO:0008006" key="3">
    <source>
        <dbReference type="Google" id="ProtNLM"/>
    </source>
</evidence>
<evidence type="ECO:0000313" key="1">
    <source>
        <dbReference type="EMBL" id="PDP44060.1"/>
    </source>
</evidence>
<reference evidence="1 2" key="1">
    <citation type="submission" date="2017-09" db="EMBL/GenBank/DDBJ databases">
        <title>Phase variable restriction modification systems are present in the genome sequences of periodontal pathogens Prevotella intermedia, Tannerella forsythia and Porphyromonas gingivalis.</title>
        <authorList>
            <person name="Haigh R.D."/>
            <person name="Crawford L."/>
            <person name="Ralph J."/>
            <person name="Wanford J."/>
            <person name="Vartoukian S.R."/>
            <person name="Hijazib K."/>
            <person name="Wade W."/>
            <person name="Oggioni M.R."/>
        </authorList>
    </citation>
    <scope>NUCLEOTIDE SEQUENCE [LARGE SCALE GENOMIC DNA]</scope>
    <source>
        <strain evidence="1 2">WW11663</strain>
    </source>
</reference>
<organism evidence="1 2">
    <name type="scientific">Tannerella forsythia</name>
    <name type="common">Bacteroides forsythus</name>
    <dbReference type="NCBI Taxonomy" id="28112"/>
    <lineage>
        <taxon>Bacteria</taxon>
        <taxon>Pseudomonadati</taxon>
        <taxon>Bacteroidota</taxon>
        <taxon>Bacteroidia</taxon>
        <taxon>Bacteroidales</taxon>
        <taxon>Tannerellaceae</taxon>
        <taxon>Tannerella</taxon>
    </lineage>
</organism>
<protein>
    <recommendedName>
        <fullName evidence="3">Lipoprotein</fullName>
    </recommendedName>
</protein>
<dbReference type="Proteomes" id="UP000219259">
    <property type="component" value="Unassembled WGS sequence"/>
</dbReference>
<dbReference type="PANTHER" id="PTHR41339">
    <property type="entry name" value="LIPL48"/>
    <property type="match status" value="1"/>
</dbReference>